<proteinExistence type="predicted"/>
<evidence type="ECO:0000256" key="8">
    <source>
        <dbReference type="SAM" id="Phobius"/>
    </source>
</evidence>
<dbReference type="PROSITE" id="PS50112">
    <property type="entry name" value="PAS"/>
    <property type="match status" value="1"/>
</dbReference>
<dbReference type="SMART" id="SM00387">
    <property type="entry name" value="HATPase_c"/>
    <property type="match status" value="1"/>
</dbReference>
<keyword evidence="3" id="KW-0808">Transferase</keyword>
<dbReference type="InterPro" id="IPR000014">
    <property type="entry name" value="PAS"/>
</dbReference>
<dbReference type="PRINTS" id="PR00344">
    <property type="entry name" value="BCTRLSENSOR"/>
</dbReference>
<evidence type="ECO:0000256" key="5">
    <source>
        <dbReference type="ARBA" id="ARBA00022777"/>
    </source>
</evidence>
<keyword evidence="8" id="KW-0812">Transmembrane</keyword>
<feature type="domain" description="PAS" evidence="10">
    <location>
        <begin position="110"/>
        <end position="148"/>
    </location>
</feature>
<organism evidence="11 12">
    <name type="scientific">Chryseotalea sanaruensis</name>
    <dbReference type="NCBI Taxonomy" id="2482724"/>
    <lineage>
        <taxon>Bacteria</taxon>
        <taxon>Pseudomonadati</taxon>
        <taxon>Bacteroidota</taxon>
        <taxon>Cytophagia</taxon>
        <taxon>Cytophagales</taxon>
        <taxon>Chryseotaleaceae</taxon>
        <taxon>Chryseotalea</taxon>
    </lineage>
</organism>
<dbReference type="InterPro" id="IPR004358">
    <property type="entry name" value="Sig_transdc_His_kin-like_C"/>
</dbReference>
<keyword evidence="8" id="KW-1133">Transmembrane helix</keyword>
<dbReference type="InterPro" id="IPR003594">
    <property type="entry name" value="HATPase_dom"/>
</dbReference>
<dbReference type="PROSITE" id="PS50109">
    <property type="entry name" value="HIS_KIN"/>
    <property type="match status" value="1"/>
</dbReference>
<protein>
    <recommendedName>
        <fullName evidence="2">histidine kinase</fullName>
        <ecNumber evidence="2">2.7.13.3</ecNumber>
    </recommendedName>
</protein>
<dbReference type="Gene3D" id="3.30.565.10">
    <property type="entry name" value="Histidine kinase-like ATPase, C-terminal domain"/>
    <property type="match status" value="1"/>
</dbReference>
<evidence type="ECO:0000256" key="3">
    <source>
        <dbReference type="ARBA" id="ARBA00022679"/>
    </source>
</evidence>
<dbReference type="InterPro" id="IPR005467">
    <property type="entry name" value="His_kinase_dom"/>
</dbReference>
<dbReference type="InterPro" id="IPR035965">
    <property type="entry name" value="PAS-like_dom_sf"/>
</dbReference>
<gene>
    <name evidence="11" type="ORF">SanaruYs_21990</name>
</gene>
<dbReference type="Gene3D" id="3.30.450.20">
    <property type="entry name" value="PAS domain"/>
    <property type="match status" value="1"/>
</dbReference>
<evidence type="ECO:0000259" key="9">
    <source>
        <dbReference type="PROSITE" id="PS50109"/>
    </source>
</evidence>
<dbReference type="Pfam" id="PF02518">
    <property type="entry name" value="HATPase_c"/>
    <property type="match status" value="1"/>
</dbReference>
<dbReference type="PANTHER" id="PTHR43065:SF46">
    <property type="entry name" value="C4-DICARBOXYLATE TRANSPORT SENSOR PROTEIN DCTB"/>
    <property type="match status" value="1"/>
</dbReference>
<feature type="domain" description="Histidine kinase" evidence="9">
    <location>
        <begin position="229"/>
        <end position="440"/>
    </location>
</feature>
<evidence type="ECO:0000313" key="11">
    <source>
        <dbReference type="EMBL" id="GCC51968.1"/>
    </source>
</evidence>
<feature type="transmembrane region" description="Helical" evidence="8">
    <location>
        <begin position="36"/>
        <end position="54"/>
    </location>
</feature>
<evidence type="ECO:0000256" key="6">
    <source>
        <dbReference type="ARBA" id="ARBA00022840"/>
    </source>
</evidence>
<dbReference type="Pfam" id="PF13188">
    <property type="entry name" value="PAS_8"/>
    <property type="match status" value="1"/>
</dbReference>
<evidence type="ECO:0000259" key="10">
    <source>
        <dbReference type="PROSITE" id="PS50112"/>
    </source>
</evidence>
<evidence type="ECO:0000256" key="2">
    <source>
        <dbReference type="ARBA" id="ARBA00012438"/>
    </source>
</evidence>
<feature type="transmembrane region" description="Helical" evidence="8">
    <location>
        <begin position="6"/>
        <end position="29"/>
    </location>
</feature>
<dbReference type="GO" id="GO:0000160">
    <property type="term" value="P:phosphorelay signal transduction system"/>
    <property type="evidence" value="ECO:0007669"/>
    <property type="project" value="UniProtKB-KW"/>
</dbReference>
<accession>A0A401UAM8</accession>
<evidence type="ECO:0000256" key="1">
    <source>
        <dbReference type="ARBA" id="ARBA00000085"/>
    </source>
</evidence>
<keyword evidence="5" id="KW-0418">Kinase</keyword>
<sequence>MLSKNFYFKIVLRIILLTLSLCVFSYCIIDQLYLRAFYAGIIVVIQVIELINFISRFTKNITTLFQSIEERDFSIHFTEEKADSTFRSLYASLNRLNTLFSKINSEKEIKQRFVESIIEHISFGIISYDEKGNVTMANQAFLKFAGLNSISSIKQLEIKNKILSEAILNLKAGEKKLLKLQSTQQIITLSLYATVFKLDDQSHTLISAQNISNELSTTEMEAWQRLIKVLTHEIMNSISPILSLSNSLHTITQRNSDDTKEDWKTLNSGLEAINIRSEGLLNFTKRYRELTQIPSPKFQQVNVYEFLIQIIHLLEPEFKKLNIHLVQDLRPALALLDASLMQQVIMNIFRNAMDALEGVDNGKITIALHKTNERITISIEDNGKGIDAVHLDKIFVPFFTTKINGSGIGLSLSRQVVLLHGGELFVHSNTGVGTQATLIL</sequence>
<dbReference type="EC" id="2.7.13.3" evidence="2"/>
<dbReference type="PANTHER" id="PTHR43065">
    <property type="entry name" value="SENSOR HISTIDINE KINASE"/>
    <property type="match status" value="1"/>
</dbReference>
<comment type="catalytic activity">
    <reaction evidence="1">
        <text>ATP + protein L-histidine = ADP + protein N-phospho-L-histidine.</text>
        <dbReference type="EC" id="2.7.13.3"/>
    </reaction>
</comment>
<evidence type="ECO:0000256" key="7">
    <source>
        <dbReference type="ARBA" id="ARBA00023012"/>
    </source>
</evidence>
<keyword evidence="6 11" id="KW-0067">ATP-binding</keyword>
<dbReference type="SUPFAM" id="SSF55874">
    <property type="entry name" value="ATPase domain of HSP90 chaperone/DNA topoisomerase II/histidine kinase"/>
    <property type="match status" value="1"/>
</dbReference>
<evidence type="ECO:0000313" key="12">
    <source>
        <dbReference type="Proteomes" id="UP000288227"/>
    </source>
</evidence>
<reference evidence="11 12" key="1">
    <citation type="submission" date="2018-11" db="EMBL/GenBank/DDBJ databases">
        <title>Chryseotalea sanarue gen. nov., sp., nov., a member of the family Cytophagaceae, isolated from a brackish lake in Hamamatsu Japan.</title>
        <authorList>
            <person name="Maejima Y."/>
            <person name="Iino T."/>
            <person name="Muraguchi Y."/>
            <person name="Fukuda K."/>
            <person name="Ohkuma M."/>
            <person name="Moriuchi R."/>
            <person name="Dohra H."/>
            <person name="Kimbara K."/>
            <person name="Shintani M."/>
        </authorList>
    </citation>
    <scope>NUCLEOTIDE SEQUENCE [LARGE SCALE GENOMIC DNA]</scope>
    <source>
        <strain evidence="11 12">Ys</strain>
    </source>
</reference>
<keyword evidence="4" id="KW-0547">Nucleotide-binding</keyword>
<keyword evidence="8" id="KW-0472">Membrane</keyword>
<keyword evidence="7" id="KW-0902">Two-component regulatory system</keyword>
<dbReference type="SUPFAM" id="SSF55785">
    <property type="entry name" value="PYP-like sensor domain (PAS domain)"/>
    <property type="match status" value="1"/>
</dbReference>
<comment type="caution">
    <text evidence="11">The sequence shown here is derived from an EMBL/GenBank/DDBJ whole genome shotgun (WGS) entry which is preliminary data.</text>
</comment>
<keyword evidence="12" id="KW-1185">Reference proteome</keyword>
<dbReference type="GO" id="GO:0004673">
    <property type="term" value="F:protein histidine kinase activity"/>
    <property type="evidence" value="ECO:0007669"/>
    <property type="project" value="UniProtKB-EC"/>
</dbReference>
<dbReference type="AlphaFoldDB" id="A0A401UAM8"/>
<name>A0A401UAM8_9BACT</name>
<dbReference type="Proteomes" id="UP000288227">
    <property type="component" value="Unassembled WGS sequence"/>
</dbReference>
<dbReference type="InterPro" id="IPR036890">
    <property type="entry name" value="HATPase_C_sf"/>
</dbReference>
<evidence type="ECO:0000256" key="4">
    <source>
        <dbReference type="ARBA" id="ARBA00022741"/>
    </source>
</evidence>
<dbReference type="EMBL" id="BHXQ01000004">
    <property type="protein sequence ID" value="GCC51968.1"/>
    <property type="molecule type" value="Genomic_DNA"/>
</dbReference>
<dbReference type="GO" id="GO:0005524">
    <property type="term" value="F:ATP binding"/>
    <property type="evidence" value="ECO:0007669"/>
    <property type="project" value="UniProtKB-KW"/>
</dbReference>